<gene>
    <name evidence="2" type="ORF">DCS_08202</name>
</gene>
<dbReference type="RefSeq" id="XP_040655585.1">
    <property type="nucleotide sequence ID" value="XM_040805481.1"/>
</dbReference>
<evidence type="ECO:0000256" key="1">
    <source>
        <dbReference type="SAM" id="MobiDB-lite"/>
    </source>
</evidence>
<keyword evidence="3" id="KW-1185">Reference proteome</keyword>
<feature type="compositionally biased region" description="Basic residues" evidence="1">
    <location>
        <begin position="278"/>
        <end position="295"/>
    </location>
</feature>
<dbReference type="InParanoid" id="A0A151GGK4"/>
<dbReference type="Proteomes" id="UP000076580">
    <property type="component" value="Chromosome 03"/>
</dbReference>
<accession>A0A151GGK4</accession>
<comment type="caution">
    <text evidence="2">The sequence shown here is derived from an EMBL/GenBank/DDBJ whole genome shotgun (WGS) entry which is preliminary data.</text>
</comment>
<reference evidence="2 3" key="1">
    <citation type="journal article" date="2016" name="Sci. Rep.">
        <title>Insights into Adaptations to a Near-Obligate Nematode Endoparasitic Lifestyle from the Finished Genome of Drechmeria coniospora.</title>
        <authorList>
            <person name="Zhang L."/>
            <person name="Zhou Z."/>
            <person name="Guo Q."/>
            <person name="Fokkens L."/>
            <person name="Miskei M."/>
            <person name="Pocsi I."/>
            <person name="Zhang W."/>
            <person name="Chen M."/>
            <person name="Wang L."/>
            <person name="Sun Y."/>
            <person name="Donzelli B.G."/>
            <person name="Gibson D.M."/>
            <person name="Nelson D.R."/>
            <person name="Luo J.G."/>
            <person name="Rep M."/>
            <person name="Liu H."/>
            <person name="Yang S."/>
            <person name="Wang J."/>
            <person name="Krasnoff S.B."/>
            <person name="Xu Y."/>
            <person name="Molnar I."/>
            <person name="Lin M."/>
        </authorList>
    </citation>
    <scope>NUCLEOTIDE SEQUENCE [LARGE SCALE GENOMIC DNA]</scope>
    <source>
        <strain evidence="2 3">ARSEF 6962</strain>
    </source>
</reference>
<feature type="compositionally biased region" description="Acidic residues" evidence="1">
    <location>
        <begin position="208"/>
        <end position="218"/>
    </location>
</feature>
<protein>
    <submittedName>
        <fullName evidence="2">Uncharacterized protein</fullName>
    </submittedName>
</protein>
<evidence type="ECO:0000313" key="2">
    <source>
        <dbReference type="EMBL" id="KYK56233.1"/>
    </source>
</evidence>
<evidence type="ECO:0000313" key="3">
    <source>
        <dbReference type="Proteomes" id="UP000076580"/>
    </source>
</evidence>
<proteinExistence type="predicted"/>
<dbReference type="GeneID" id="63720845"/>
<name>A0A151GGK4_DRECN</name>
<organism evidence="2 3">
    <name type="scientific">Drechmeria coniospora</name>
    <name type="common">Nematophagous fungus</name>
    <name type="synonym">Meria coniospora</name>
    <dbReference type="NCBI Taxonomy" id="98403"/>
    <lineage>
        <taxon>Eukaryota</taxon>
        <taxon>Fungi</taxon>
        <taxon>Dikarya</taxon>
        <taxon>Ascomycota</taxon>
        <taxon>Pezizomycotina</taxon>
        <taxon>Sordariomycetes</taxon>
        <taxon>Hypocreomycetidae</taxon>
        <taxon>Hypocreales</taxon>
        <taxon>Ophiocordycipitaceae</taxon>
        <taxon>Drechmeria</taxon>
    </lineage>
</organism>
<dbReference type="AlphaFoldDB" id="A0A151GGK4"/>
<dbReference type="EMBL" id="LAYC01000003">
    <property type="protein sequence ID" value="KYK56233.1"/>
    <property type="molecule type" value="Genomic_DNA"/>
</dbReference>
<sequence length="588" mass="63450">MVTVAPPMRGLRRRPPLFFVDRVQPRAQNAMVTVSPPMRGPPLLLRRMQSRRWRAWQFGHMPLALELGRRRRRRGGPLDGRGLASAAAAAAARHISVLPSAAGATCHPAQRPRHAFGTPVGAGLGRRWLVRGRQTADDVAFRVGGLGRQHHVHVGPAVSAVLRQWFHHHLLVLVRHRHDGLVLSLALRVSLPRLRLRFALLPAPAEQKDDDESDDDDKGDGAGNDAGHGGRGEAALVNLARLPGLPGLRGGGHFRHGQRKVLENLLRVGLVPCVDGRQRRRRPRGGHGRLGRRVHGRDAGTGGRDEHRLGHRRRLRRVALVHGAAHARRAAAVARRGRAEVLARRAAPSGQQPPGFARSVIIRVATTARKTGGLLTSVHGGAGKPAELGAAARRPPRLGEAAVPTAVVAVWTAIPSEAAGTRLHARAADAAVVVPPADGGRLVSTLAWILICTLMSVPNPPRARVGVWISMGKLRGKWWRPPSPHVSSVLSLNGRRDSRHGGGVEDGRPQPTCFGCYQGQVSTSSRTLSAEVERWNGGERLAANACPSRTFASLWPLSTALTRAKAGLCRRAEQVSWWLVSSTSPGRR</sequence>
<feature type="region of interest" description="Disordered" evidence="1">
    <location>
        <begin position="205"/>
        <end position="231"/>
    </location>
</feature>
<feature type="region of interest" description="Disordered" evidence="1">
    <location>
        <begin position="277"/>
        <end position="308"/>
    </location>
</feature>